<organism evidence="2 3">
    <name type="scientific">Mycolicibacterium neworleansense</name>
    <dbReference type="NCBI Taxonomy" id="146018"/>
    <lineage>
        <taxon>Bacteria</taxon>
        <taxon>Bacillati</taxon>
        <taxon>Actinomycetota</taxon>
        <taxon>Actinomycetes</taxon>
        <taxon>Mycobacteriales</taxon>
        <taxon>Mycobacteriaceae</taxon>
        <taxon>Mycolicibacterium</taxon>
    </lineage>
</organism>
<dbReference type="GO" id="GO:0046677">
    <property type="term" value="P:response to antibiotic"/>
    <property type="evidence" value="ECO:0007669"/>
    <property type="project" value="InterPro"/>
</dbReference>
<dbReference type="OrthoDB" id="3673924at2"/>
<dbReference type="PANTHER" id="PTHR35333:SF3">
    <property type="entry name" value="BETA-LACTAMASE-TYPE TRANSPEPTIDASE FOLD CONTAINING PROTEIN"/>
    <property type="match status" value="1"/>
</dbReference>
<feature type="domain" description="Beta-lactamase class A catalytic" evidence="1">
    <location>
        <begin position="21"/>
        <end position="244"/>
    </location>
</feature>
<reference evidence="3" key="1">
    <citation type="submission" date="2015-07" db="EMBL/GenBank/DDBJ databases">
        <authorList>
            <person name="Urmite Genomes"/>
        </authorList>
    </citation>
    <scope>NUCLEOTIDE SEQUENCE [LARGE SCALE GENOMIC DNA]</scope>
    <source>
        <strain evidence="3">type strain: ATCC 49404</strain>
    </source>
</reference>
<dbReference type="Proteomes" id="UP000199147">
    <property type="component" value="Unassembled WGS sequence"/>
</dbReference>
<dbReference type="GO" id="GO:0030655">
    <property type="term" value="P:beta-lactam antibiotic catabolic process"/>
    <property type="evidence" value="ECO:0007669"/>
    <property type="project" value="InterPro"/>
</dbReference>
<dbReference type="AlphaFoldDB" id="A0A0H5RUK0"/>
<dbReference type="STRING" id="146018.BN2156_04688"/>
<protein>
    <submittedName>
        <fullName evidence="2">Beta-lactamase related protein</fullName>
    </submittedName>
</protein>
<evidence type="ECO:0000313" key="3">
    <source>
        <dbReference type="Proteomes" id="UP000199147"/>
    </source>
</evidence>
<dbReference type="SUPFAM" id="SSF56601">
    <property type="entry name" value="beta-lactamase/transpeptidase-like"/>
    <property type="match status" value="1"/>
</dbReference>
<dbReference type="EMBL" id="CWKH01000002">
    <property type="protein sequence ID" value="CRZ17795.1"/>
    <property type="molecule type" value="Genomic_DNA"/>
</dbReference>
<accession>A0A0H5RUK0</accession>
<evidence type="ECO:0000313" key="2">
    <source>
        <dbReference type="EMBL" id="CRZ17795.1"/>
    </source>
</evidence>
<dbReference type="RefSeq" id="WP_090517229.1">
    <property type="nucleotide sequence ID" value="NZ_CWKH01000002.1"/>
</dbReference>
<keyword evidence="3" id="KW-1185">Reference proteome</keyword>
<dbReference type="GO" id="GO:0008800">
    <property type="term" value="F:beta-lactamase activity"/>
    <property type="evidence" value="ECO:0007669"/>
    <property type="project" value="InterPro"/>
</dbReference>
<sequence length="286" mass="30834">MSGFFSRASSWLAEAATWSARITDLSTGRTLWEHAPDRVLKTASVGKVFLLAEVARRFDDVTLDPGEVVAATAEDQVADSGILYLLRQQDQRIDDLCMLIGAVSDNMATNMLLRRLGLDEVQRATVDLGFTASGLRDRVRLNRSQDDPLTLSTGSAAELCDFVARLHAGDIHGAAASERVRRWLSVNTDLSMVAGAFGLDPLAHTELDAGFELWNKTGTIADARIDIGCVGHPSGGHRVGYAVLANWTWGEDHRDPCLEAMGLLGGEIRRYLESAGQAASAASPVI</sequence>
<name>A0A0H5RUK0_9MYCO</name>
<dbReference type="InterPro" id="IPR000871">
    <property type="entry name" value="Beta-lactam_class-A"/>
</dbReference>
<dbReference type="InterPro" id="IPR045155">
    <property type="entry name" value="Beta-lactam_cat"/>
</dbReference>
<dbReference type="Gene3D" id="3.40.710.10">
    <property type="entry name" value="DD-peptidase/beta-lactamase superfamily"/>
    <property type="match status" value="1"/>
</dbReference>
<proteinExistence type="predicted"/>
<evidence type="ECO:0000259" key="1">
    <source>
        <dbReference type="Pfam" id="PF13354"/>
    </source>
</evidence>
<gene>
    <name evidence="2" type="ORF">BN2156_04688</name>
</gene>
<dbReference type="Pfam" id="PF13354">
    <property type="entry name" value="Beta-lactamase2"/>
    <property type="match status" value="1"/>
</dbReference>
<dbReference type="InterPro" id="IPR012338">
    <property type="entry name" value="Beta-lactam/transpept-like"/>
</dbReference>
<dbReference type="PANTHER" id="PTHR35333">
    <property type="entry name" value="BETA-LACTAMASE"/>
    <property type="match status" value="1"/>
</dbReference>